<dbReference type="PIRSF" id="PIRSF037755">
    <property type="entry name" value="Mettl2_prd"/>
    <property type="match status" value="1"/>
</dbReference>
<reference evidence="5" key="2">
    <citation type="submission" date="2017-10" db="EMBL/GenBank/DDBJ databases">
        <title>Ladona fulva Genome sequencing and assembly.</title>
        <authorList>
            <person name="Murali S."/>
            <person name="Richards S."/>
            <person name="Bandaranaike D."/>
            <person name="Bellair M."/>
            <person name="Blankenburg K."/>
            <person name="Chao H."/>
            <person name="Dinh H."/>
            <person name="Doddapaneni H."/>
            <person name="Dugan-Rocha S."/>
            <person name="Elkadiri S."/>
            <person name="Gnanaolivu R."/>
            <person name="Hernandez B."/>
            <person name="Skinner E."/>
            <person name="Javaid M."/>
            <person name="Lee S."/>
            <person name="Li M."/>
            <person name="Ming W."/>
            <person name="Munidasa M."/>
            <person name="Muniz J."/>
            <person name="Nguyen L."/>
            <person name="Hughes D."/>
            <person name="Osuji N."/>
            <person name="Pu L.-L."/>
            <person name="Puazo M."/>
            <person name="Qu C."/>
            <person name="Quiroz J."/>
            <person name="Raj R."/>
            <person name="Weissenberger G."/>
            <person name="Xin Y."/>
            <person name="Zou X."/>
            <person name="Han Y."/>
            <person name="Worley K."/>
            <person name="Muzny D."/>
            <person name="Gibbs R."/>
        </authorList>
    </citation>
    <scope>NUCLEOTIDE SEQUENCE</scope>
    <source>
        <strain evidence="5">Sampled in the wild</strain>
    </source>
</reference>
<dbReference type="PANTHER" id="PTHR22809">
    <property type="entry name" value="METHYLTRANSFERASE-RELATED"/>
    <property type="match status" value="1"/>
</dbReference>
<evidence type="ECO:0000256" key="3">
    <source>
        <dbReference type="ARBA" id="ARBA00022679"/>
    </source>
</evidence>
<protein>
    <recommendedName>
        <fullName evidence="4">tRNA N(3)-methylcytidine methyltransferase</fullName>
        <ecNumber evidence="4">2.1.1.-</ecNumber>
    </recommendedName>
</protein>
<evidence type="ECO:0000256" key="1">
    <source>
        <dbReference type="ARBA" id="ARBA00009725"/>
    </source>
</evidence>
<organism evidence="5 6">
    <name type="scientific">Ladona fulva</name>
    <name type="common">Scarce chaser dragonfly</name>
    <name type="synonym">Libellula fulva</name>
    <dbReference type="NCBI Taxonomy" id="123851"/>
    <lineage>
        <taxon>Eukaryota</taxon>
        <taxon>Metazoa</taxon>
        <taxon>Ecdysozoa</taxon>
        <taxon>Arthropoda</taxon>
        <taxon>Hexapoda</taxon>
        <taxon>Insecta</taxon>
        <taxon>Pterygota</taxon>
        <taxon>Palaeoptera</taxon>
        <taxon>Odonata</taxon>
        <taxon>Epiprocta</taxon>
        <taxon>Anisoptera</taxon>
        <taxon>Libelluloidea</taxon>
        <taxon>Libellulidae</taxon>
        <taxon>Ladona</taxon>
    </lineage>
</organism>
<reference evidence="5" key="1">
    <citation type="submission" date="2013-04" db="EMBL/GenBank/DDBJ databases">
        <authorList>
            <person name="Qu J."/>
            <person name="Murali S.C."/>
            <person name="Bandaranaike D."/>
            <person name="Bellair M."/>
            <person name="Blankenburg K."/>
            <person name="Chao H."/>
            <person name="Dinh H."/>
            <person name="Doddapaneni H."/>
            <person name="Downs B."/>
            <person name="Dugan-Rocha S."/>
            <person name="Elkadiri S."/>
            <person name="Gnanaolivu R.D."/>
            <person name="Hernandez B."/>
            <person name="Javaid M."/>
            <person name="Jayaseelan J.C."/>
            <person name="Lee S."/>
            <person name="Li M."/>
            <person name="Ming W."/>
            <person name="Munidasa M."/>
            <person name="Muniz J."/>
            <person name="Nguyen L."/>
            <person name="Ongeri F."/>
            <person name="Osuji N."/>
            <person name="Pu L.-L."/>
            <person name="Puazo M."/>
            <person name="Qu C."/>
            <person name="Quiroz J."/>
            <person name="Raj R."/>
            <person name="Weissenberger G."/>
            <person name="Xin Y."/>
            <person name="Zou X."/>
            <person name="Han Y."/>
            <person name="Richards S."/>
            <person name="Worley K."/>
            <person name="Muzny D."/>
            <person name="Gibbs R."/>
        </authorList>
    </citation>
    <scope>NUCLEOTIDE SEQUENCE</scope>
    <source>
        <strain evidence="5">Sampled in the wild</strain>
    </source>
</reference>
<dbReference type="InterPro" id="IPR029063">
    <property type="entry name" value="SAM-dependent_MTases_sf"/>
</dbReference>
<dbReference type="Gene3D" id="3.40.50.150">
    <property type="entry name" value="Vaccinia Virus protein VP39"/>
    <property type="match status" value="1"/>
</dbReference>
<dbReference type="InterPro" id="IPR026113">
    <property type="entry name" value="METTL2/6/8-like"/>
</dbReference>
<evidence type="ECO:0000313" key="5">
    <source>
        <dbReference type="EMBL" id="KAG8238708.1"/>
    </source>
</evidence>
<dbReference type="GO" id="GO:0032259">
    <property type="term" value="P:methylation"/>
    <property type="evidence" value="ECO:0007669"/>
    <property type="project" value="UniProtKB-KW"/>
</dbReference>
<keyword evidence="3 4" id="KW-0808">Transferase</keyword>
<evidence type="ECO:0000313" key="6">
    <source>
        <dbReference type="Proteomes" id="UP000792457"/>
    </source>
</evidence>
<evidence type="ECO:0000256" key="4">
    <source>
        <dbReference type="PIRNR" id="PIRNR037755"/>
    </source>
</evidence>
<sequence length="275" mass="31940">MTLGVMAEVQNTCSQRRVLTEEELLKLSRQNSLLVSSFNAEKLEREAKRNWDLFYKRNSINFFKDRHWTVREFDELLGNGIQGQHLRLLEIGCGVGNFIFPLFEDGGNFYVYACDISPRAVEYVKLNSKYDEDRMTAFQADATTDDIVKHVPSCSLDIVTLIFVLSSIHPEKHRKVLENAFTVLKPEGVMLFRDYGLYDMAQLRFKPGQKISENFYARQDGTRAYYFDREDFVTLVKSVGFSVISCEYVFRRTTNIKEGLDVRRVFLQAKLSRAK</sequence>
<evidence type="ECO:0000256" key="2">
    <source>
        <dbReference type="ARBA" id="ARBA00022603"/>
    </source>
</evidence>
<dbReference type="EMBL" id="KZ309420">
    <property type="protein sequence ID" value="KAG8238708.1"/>
    <property type="molecule type" value="Genomic_DNA"/>
</dbReference>
<gene>
    <name evidence="5" type="ORF">J437_LFUL015266</name>
</gene>
<dbReference type="GO" id="GO:0008757">
    <property type="term" value="F:S-adenosylmethionine-dependent methyltransferase activity"/>
    <property type="evidence" value="ECO:0007669"/>
    <property type="project" value="UniProtKB-ARBA"/>
</dbReference>
<keyword evidence="6" id="KW-1185">Reference proteome</keyword>
<dbReference type="AlphaFoldDB" id="A0A8K0KV18"/>
<dbReference type="Proteomes" id="UP000792457">
    <property type="component" value="Unassembled WGS sequence"/>
</dbReference>
<dbReference type="Pfam" id="PF13489">
    <property type="entry name" value="Methyltransf_23"/>
    <property type="match status" value="1"/>
</dbReference>
<comment type="caution">
    <text evidence="5">The sequence shown here is derived from an EMBL/GenBank/DDBJ whole genome shotgun (WGS) entry which is preliminary data.</text>
</comment>
<dbReference type="CDD" id="cd02440">
    <property type="entry name" value="AdoMet_MTases"/>
    <property type="match status" value="1"/>
</dbReference>
<dbReference type="OrthoDB" id="417697at2759"/>
<dbReference type="SUPFAM" id="SSF53335">
    <property type="entry name" value="S-adenosyl-L-methionine-dependent methyltransferases"/>
    <property type="match status" value="1"/>
</dbReference>
<name>A0A8K0KV18_LADFU</name>
<proteinExistence type="inferred from homology"/>
<dbReference type="PANTHER" id="PTHR22809:SF5">
    <property type="entry name" value="TRNA N(3)-METHYLCYTIDINE METHYLTRANSFERASE METTL6"/>
    <property type="match status" value="1"/>
</dbReference>
<accession>A0A8K0KV18</accession>
<dbReference type="EC" id="2.1.1.-" evidence="4"/>
<dbReference type="GO" id="GO:0008173">
    <property type="term" value="F:RNA methyltransferase activity"/>
    <property type="evidence" value="ECO:0007669"/>
    <property type="project" value="UniProtKB-ARBA"/>
</dbReference>
<comment type="function">
    <text evidence="4">S-adenosyl-L-methionine-dependent methyltransferase.</text>
</comment>
<comment type="similarity">
    <text evidence="1 4">Belongs to the methyltransferase superfamily. METL family.</text>
</comment>
<keyword evidence="2 4" id="KW-0489">Methyltransferase</keyword>